<evidence type="ECO:0008006" key="3">
    <source>
        <dbReference type="Google" id="ProtNLM"/>
    </source>
</evidence>
<dbReference type="Proteomes" id="UP000179243">
    <property type="component" value="Unassembled WGS sequence"/>
</dbReference>
<dbReference type="InterPro" id="IPR005358">
    <property type="entry name" value="Puta_zinc/iron-chelating_dom"/>
</dbReference>
<comment type="caution">
    <text evidence="1">The sequence shown here is derived from an EMBL/GenBank/DDBJ whole genome shotgun (WGS) entry which is preliminary data.</text>
</comment>
<sequence length="257" mass="29831">MHFYPMRDSLNALYTQPPPVPCQGCGQCCVSPTCTVVEFVVACEYLLENFSKENTEKILLAQPKIHPNYEGNLFCKFQDKETLRCIIHPARTMACRLFGLPVIDELDLNNIENCRKMNIASLPKVSPEKLKAWLSLLMEMNEPLAPYYQEPYWVAGFNIECWLAVYFDPLLDDEVFGILKKLLREELDLRFLEEKFIDKTELKDKTGKILLLYEIIRSGDTQTALSLIDQIRRSYPLTGAYYFEELQKLQNLITSHQ</sequence>
<protein>
    <recommendedName>
        <fullName evidence="3">YkgJ family cysteine cluster protein</fullName>
    </recommendedName>
</protein>
<dbReference type="Pfam" id="PF03692">
    <property type="entry name" value="CxxCxxCC"/>
    <property type="match status" value="1"/>
</dbReference>
<dbReference type="EMBL" id="MFYX01000090">
    <property type="protein sequence ID" value="OGK03437.1"/>
    <property type="molecule type" value="Genomic_DNA"/>
</dbReference>
<accession>A0A1F7FA95</accession>
<gene>
    <name evidence="1" type="ORF">A2519_15625</name>
</gene>
<organism evidence="1 2">
    <name type="scientific">Candidatus Raymondbacteria bacterium RIFOXYD12_FULL_49_13</name>
    <dbReference type="NCBI Taxonomy" id="1817890"/>
    <lineage>
        <taxon>Bacteria</taxon>
        <taxon>Raymondiibacteriota</taxon>
    </lineage>
</organism>
<reference evidence="1 2" key="1">
    <citation type="journal article" date="2016" name="Nat. Commun.">
        <title>Thousands of microbial genomes shed light on interconnected biogeochemical processes in an aquifer system.</title>
        <authorList>
            <person name="Anantharaman K."/>
            <person name="Brown C.T."/>
            <person name="Hug L.A."/>
            <person name="Sharon I."/>
            <person name="Castelle C.J."/>
            <person name="Probst A.J."/>
            <person name="Thomas B.C."/>
            <person name="Singh A."/>
            <person name="Wilkins M.J."/>
            <person name="Karaoz U."/>
            <person name="Brodie E.L."/>
            <person name="Williams K.H."/>
            <person name="Hubbard S.S."/>
            <person name="Banfield J.F."/>
        </authorList>
    </citation>
    <scope>NUCLEOTIDE SEQUENCE [LARGE SCALE GENOMIC DNA]</scope>
</reference>
<evidence type="ECO:0000313" key="2">
    <source>
        <dbReference type="Proteomes" id="UP000179243"/>
    </source>
</evidence>
<evidence type="ECO:0000313" key="1">
    <source>
        <dbReference type="EMBL" id="OGK03437.1"/>
    </source>
</evidence>
<name>A0A1F7FA95_UNCRA</name>
<dbReference type="AlphaFoldDB" id="A0A1F7FA95"/>
<proteinExistence type="predicted"/>